<gene>
    <name evidence="1" type="ORF">TCARB_1666</name>
</gene>
<evidence type="ECO:0000313" key="1">
    <source>
        <dbReference type="EMBL" id="AJB42706.1"/>
    </source>
</evidence>
<dbReference type="GeneID" id="16573244"/>
<name>A0A3G1A6T7_9CREN</name>
<accession>A0A3G1A6T7</accession>
<dbReference type="KEGG" id="tcb:TCARB_1666"/>
<dbReference type="GeneID" id="25407070"/>
<sequence length="90" mass="10306">MAMQRKERRLRLRWREEVPAGKAFMHPDTMNELSISSDIEVVIAGKKKLYFTAMPNESVPRGEVWCNTDELKSNGVADNSIATIRAKRVE</sequence>
<reference evidence="2" key="1">
    <citation type="book" date="2010" name="EXTREMOPHILES" publisher="0:0-0">
        <title>Complete genome sequences of ten hyperthermophilic archaea reveal their metabolic capabilities and possible ecological roles.</title>
        <editorList>
            <person name="?"/>
        </editorList>
        <authorList>
            <person name="Ravin N.V."/>
            <person name="Mardanov A.V."/>
            <person name="Bonch-Osmolovskaya E.A."/>
            <person name="Skryabin K.G."/>
        </authorList>
    </citation>
    <scope>NUCLEOTIDE SEQUENCE [LARGE SCALE GENOMIC DNA]</scope>
    <source>
        <strain evidence="2">1505</strain>
    </source>
</reference>
<protein>
    <submittedName>
        <fullName evidence="1">Uncharacterized protein</fullName>
    </submittedName>
</protein>
<dbReference type="STRING" id="697581.TCARB_1666"/>
<dbReference type="EMBL" id="CP007493">
    <property type="protein sequence ID" value="AJB42706.1"/>
    <property type="molecule type" value="Genomic_DNA"/>
</dbReference>
<dbReference type="RefSeq" id="WP_020962281.1">
    <property type="nucleotide sequence ID" value="NZ_CP007493.1"/>
</dbReference>
<organism evidence="1 2">
    <name type="scientific">Thermofilum adornatum 1505</name>
    <dbReference type="NCBI Taxonomy" id="697581"/>
    <lineage>
        <taxon>Archaea</taxon>
        <taxon>Thermoproteota</taxon>
        <taxon>Thermoprotei</taxon>
        <taxon>Thermofilales</taxon>
        <taxon>Thermofilaceae</taxon>
        <taxon>Thermofilum</taxon>
    </lineage>
</organism>
<dbReference type="AlphaFoldDB" id="A0A3G1A6T7"/>
<proteinExistence type="predicted"/>
<dbReference type="Proteomes" id="UP000266720">
    <property type="component" value="Chromosome"/>
</dbReference>
<evidence type="ECO:0000313" key="2">
    <source>
        <dbReference type="Proteomes" id="UP000266720"/>
    </source>
</evidence>